<feature type="non-terminal residue" evidence="1">
    <location>
        <position position="89"/>
    </location>
</feature>
<evidence type="ECO:0000313" key="2">
    <source>
        <dbReference type="Proteomes" id="UP000054279"/>
    </source>
</evidence>
<proteinExistence type="predicted"/>
<gene>
    <name evidence="1" type="ORF">M422DRAFT_32079</name>
</gene>
<organism evidence="1 2">
    <name type="scientific">Sphaerobolus stellatus (strain SS14)</name>
    <dbReference type="NCBI Taxonomy" id="990650"/>
    <lineage>
        <taxon>Eukaryota</taxon>
        <taxon>Fungi</taxon>
        <taxon>Dikarya</taxon>
        <taxon>Basidiomycota</taxon>
        <taxon>Agaricomycotina</taxon>
        <taxon>Agaricomycetes</taxon>
        <taxon>Phallomycetidae</taxon>
        <taxon>Geastrales</taxon>
        <taxon>Sphaerobolaceae</taxon>
        <taxon>Sphaerobolus</taxon>
    </lineage>
</organism>
<keyword evidence="2" id="KW-1185">Reference proteome</keyword>
<dbReference type="Proteomes" id="UP000054279">
    <property type="component" value="Unassembled WGS sequence"/>
</dbReference>
<dbReference type="HOGENOM" id="CLU_2504078_0_0_1"/>
<protein>
    <submittedName>
        <fullName evidence="1">Unplaced genomic scaffold SPHSTscaffold_65, whole genome shotgun sequence</fullName>
    </submittedName>
</protein>
<evidence type="ECO:0000313" key="1">
    <source>
        <dbReference type="EMBL" id="KIJ40963.1"/>
    </source>
</evidence>
<name>A0A0C9UCY7_SPHS4</name>
<sequence>MNAHIGIGDTVAVTVLRMARRSPRSRSVSPLTALSLLLLTQAEDEDDEFSALLVLTLALRPQPSARFGPRGGYNKNDTERFCDMLLERV</sequence>
<reference evidence="1 2" key="1">
    <citation type="submission" date="2014-06" db="EMBL/GenBank/DDBJ databases">
        <title>Evolutionary Origins and Diversification of the Mycorrhizal Mutualists.</title>
        <authorList>
            <consortium name="DOE Joint Genome Institute"/>
            <consortium name="Mycorrhizal Genomics Consortium"/>
            <person name="Kohler A."/>
            <person name="Kuo A."/>
            <person name="Nagy L.G."/>
            <person name="Floudas D."/>
            <person name="Copeland A."/>
            <person name="Barry K.W."/>
            <person name="Cichocki N."/>
            <person name="Veneault-Fourrey C."/>
            <person name="LaButti K."/>
            <person name="Lindquist E.A."/>
            <person name="Lipzen A."/>
            <person name="Lundell T."/>
            <person name="Morin E."/>
            <person name="Murat C."/>
            <person name="Riley R."/>
            <person name="Ohm R."/>
            <person name="Sun H."/>
            <person name="Tunlid A."/>
            <person name="Henrissat B."/>
            <person name="Grigoriev I.V."/>
            <person name="Hibbett D.S."/>
            <person name="Martin F."/>
        </authorList>
    </citation>
    <scope>NUCLEOTIDE SEQUENCE [LARGE SCALE GENOMIC DNA]</scope>
    <source>
        <strain evidence="1 2">SS14</strain>
    </source>
</reference>
<dbReference type="EMBL" id="KN837140">
    <property type="protein sequence ID" value="KIJ40963.1"/>
    <property type="molecule type" value="Genomic_DNA"/>
</dbReference>
<dbReference type="AlphaFoldDB" id="A0A0C9UCY7"/>
<accession>A0A0C9UCY7</accession>